<dbReference type="Gene3D" id="3.30.2310.20">
    <property type="entry name" value="RelE-like"/>
    <property type="match status" value="1"/>
</dbReference>
<dbReference type="Proteomes" id="UP001158598">
    <property type="component" value="Chromosome"/>
</dbReference>
<evidence type="ECO:0008006" key="3">
    <source>
        <dbReference type="Google" id="ProtNLM"/>
    </source>
</evidence>
<dbReference type="AlphaFoldDB" id="A0AA35UNG9"/>
<name>A0AA35UNG9_METCP</name>
<protein>
    <recommendedName>
        <fullName evidence="3">Type II toxin-antitoxin system RelE/ParE family toxin</fullName>
    </recommendedName>
</protein>
<accession>A0AA35UNG9</accession>
<dbReference type="EMBL" id="OX458332">
    <property type="protein sequence ID" value="CAI8735895.1"/>
    <property type="molecule type" value="Genomic_DNA"/>
</dbReference>
<evidence type="ECO:0000313" key="2">
    <source>
        <dbReference type="Proteomes" id="UP001158598"/>
    </source>
</evidence>
<evidence type="ECO:0000313" key="1">
    <source>
        <dbReference type="EMBL" id="CAI8735895.1"/>
    </source>
</evidence>
<reference evidence="1" key="1">
    <citation type="submission" date="2023-03" db="EMBL/GenBank/DDBJ databases">
        <authorList>
            <person name="Pearce D."/>
        </authorList>
    </citation>
    <scope>NUCLEOTIDE SEQUENCE</scope>
    <source>
        <strain evidence="1">Mc</strain>
    </source>
</reference>
<organism evidence="1 2">
    <name type="scientific">Methylococcus capsulatus</name>
    <dbReference type="NCBI Taxonomy" id="414"/>
    <lineage>
        <taxon>Bacteria</taxon>
        <taxon>Pseudomonadati</taxon>
        <taxon>Pseudomonadota</taxon>
        <taxon>Gammaproteobacteria</taxon>
        <taxon>Methylococcales</taxon>
        <taxon>Methylococcaceae</taxon>
        <taxon>Methylococcus</taxon>
    </lineage>
</organism>
<dbReference type="InterPro" id="IPR035093">
    <property type="entry name" value="RelE/ParE_toxin_dom_sf"/>
</dbReference>
<sequence>MGDSPYLLPYRARDDRIEILAVYHGARKWPEIFIMNGKI</sequence>
<proteinExistence type="predicted"/>
<gene>
    <name evidence="1" type="ORF">MCNOR_0369</name>
</gene>